<accession>A0A6P6XLR5</accession>
<evidence type="ECO:0000256" key="3">
    <source>
        <dbReference type="ARBA" id="ARBA00022679"/>
    </source>
</evidence>
<feature type="domain" description="Guanylate kinase-like" evidence="7">
    <location>
        <begin position="1"/>
        <end position="183"/>
    </location>
</feature>
<evidence type="ECO:0000256" key="4">
    <source>
        <dbReference type="ARBA" id="ARBA00022741"/>
    </source>
</evidence>
<evidence type="ECO:0000256" key="1">
    <source>
        <dbReference type="ARBA" id="ARBA00005790"/>
    </source>
</evidence>
<dbReference type="SUPFAM" id="SSF52540">
    <property type="entry name" value="P-loop containing nucleoside triphosphate hydrolases"/>
    <property type="match status" value="1"/>
</dbReference>
<keyword evidence="5" id="KW-0418">Kinase</keyword>
<evidence type="ECO:0000256" key="5">
    <source>
        <dbReference type="ARBA" id="ARBA00022777"/>
    </source>
</evidence>
<dbReference type="AlphaFoldDB" id="A0A6P6XLR5"/>
<comment type="similarity">
    <text evidence="1">Belongs to the guanylate kinase family.</text>
</comment>
<dbReference type="GO" id="GO:0004385">
    <property type="term" value="F:GMP kinase activity"/>
    <property type="evidence" value="ECO:0007669"/>
    <property type="project" value="UniProtKB-EC"/>
</dbReference>
<dbReference type="GO" id="GO:0005524">
    <property type="term" value="F:ATP binding"/>
    <property type="evidence" value="ECO:0007669"/>
    <property type="project" value="UniProtKB-KW"/>
</dbReference>
<evidence type="ECO:0000313" key="9">
    <source>
        <dbReference type="RefSeq" id="XP_027193911.1"/>
    </source>
</evidence>
<dbReference type="RefSeq" id="XP_027193911.1">
    <property type="nucleotide sequence ID" value="XM_027338110.1"/>
</dbReference>
<dbReference type="InterPro" id="IPR017665">
    <property type="entry name" value="Guanylate_kinase"/>
</dbReference>
<keyword evidence="3" id="KW-0808">Transferase</keyword>
<dbReference type="CDD" id="cd00071">
    <property type="entry name" value="GMPK"/>
    <property type="match status" value="1"/>
</dbReference>
<dbReference type="Proteomes" id="UP000515146">
    <property type="component" value="Unplaced"/>
</dbReference>
<evidence type="ECO:0000256" key="6">
    <source>
        <dbReference type="ARBA" id="ARBA00022840"/>
    </source>
</evidence>
<dbReference type="GO" id="GO:0005829">
    <property type="term" value="C:cytosol"/>
    <property type="evidence" value="ECO:0007669"/>
    <property type="project" value="TreeGrafter"/>
</dbReference>
<dbReference type="InterPro" id="IPR027417">
    <property type="entry name" value="P-loop_NTPase"/>
</dbReference>
<dbReference type="PANTHER" id="PTHR23117:SF13">
    <property type="entry name" value="GUANYLATE KINASE"/>
    <property type="match status" value="1"/>
</dbReference>
<protein>
    <recommendedName>
        <fullName evidence="2">guanylate kinase</fullName>
        <ecNumber evidence="2">2.7.4.8</ecNumber>
    </recommendedName>
</protein>
<gene>
    <name evidence="9" type="primary">LOC113788644</name>
</gene>
<dbReference type="InParanoid" id="A0A6P6XLR5"/>
<dbReference type="PANTHER" id="PTHR23117">
    <property type="entry name" value="GUANYLATE KINASE-RELATED"/>
    <property type="match status" value="1"/>
</dbReference>
<dbReference type="FunFam" id="3.30.63.10:FF:000002">
    <property type="entry name" value="Guanylate kinase 1"/>
    <property type="match status" value="1"/>
</dbReference>
<dbReference type="Gene3D" id="3.40.50.300">
    <property type="entry name" value="P-loop containing nucleotide triphosphate hydrolases"/>
    <property type="match status" value="1"/>
</dbReference>
<sequence length="188" mass="22072">MILVICGPSGVGKGSFIHYIMSKYPNKFNLSISHTTRKPRTGETHGVDYYFVTKEKFFEKVKNNDFVEYAEYNKNYYGTSKAEMLRCTEQKDKVIIFEIEIVGAMKIKHLLGDKAKYIKVIPPSFETLEKRLHKRQTETDEEISERIKWTKQELIKMEEMEFDDTIISDKLESSCVEFDKLIHSYLSN</sequence>
<dbReference type="EC" id="2.7.4.8" evidence="2"/>
<proteinExistence type="inferred from homology"/>
<keyword evidence="6" id="KW-0067">ATP-binding</keyword>
<dbReference type="OrthoDB" id="6334211at2759"/>
<dbReference type="KEGG" id="dpte:113788644"/>
<evidence type="ECO:0000256" key="2">
    <source>
        <dbReference type="ARBA" id="ARBA00012961"/>
    </source>
</evidence>
<dbReference type="Gene3D" id="3.30.63.10">
    <property type="entry name" value="Guanylate Kinase phosphate binding domain"/>
    <property type="match status" value="1"/>
</dbReference>
<dbReference type="PROSITE" id="PS50052">
    <property type="entry name" value="GUANYLATE_KINASE_2"/>
    <property type="match status" value="1"/>
</dbReference>
<name>A0A6P6XLR5_DERPT</name>
<dbReference type="SMART" id="SM00072">
    <property type="entry name" value="GuKc"/>
    <property type="match status" value="1"/>
</dbReference>
<organism evidence="8 9">
    <name type="scientific">Dermatophagoides pteronyssinus</name>
    <name type="common">European house dust mite</name>
    <dbReference type="NCBI Taxonomy" id="6956"/>
    <lineage>
        <taxon>Eukaryota</taxon>
        <taxon>Metazoa</taxon>
        <taxon>Ecdysozoa</taxon>
        <taxon>Arthropoda</taxon>
        <taxon>Chelicerata</taxon>
        <taxon>Arachnida</taxon>
        <taxon>Acari</taxon>
        <taxon>Acariformes</taxon>
        <taxon>Sarcoptiformes</taxon>
        <taxon>Astigmata</taxon>
        <taxon>Psoroptidia</taxon>
        <taxon>Analgoidea</taxon>
        <taxon>Pyroglyphidae</taxon>
        <taxon>Dermatophagoidinae</taxon>
        <taxon>Dermatophagoides</taxon>
    </lineage>
</organism>
<evidence type="ECO:0000313" key="8">
    <source>
        <dbReference type="Proteomes" id="UP000515146"/>
    </source>
</evidence>
<dbReference type="PROSITE" id="PS00856">
    <property type="entry name" value="GUANYLATE_KINASE_1"/>
    <property type="match status" value="1"/>
</dbReference>
<dbReference type="InterPro" id="IPR008144">
    <property type="entry name" value="Guanylate_kin-like_dom"/>
</dbReference>
<dbReference type="NCBIfam" id="TIGR03263">
    <property type="entry name" value="guanyl_kin"/>
    <property type="match status" value="1"/>
</dbReference>
<dbReference type="OMA" id="NFITHEV"/>
<dbReference type="Pfam" id="PF00625">
    <property type="entry name" value="Guanylate_kin"/>
    <property type="match status" value="1"/>
</dbReference>
<keyword evidence="4" id="KW-0547">Nucleotide-binding</keyword>
<keyword evidence="8" id="KW-1185">Reference proteome</keyword>
<reference evidence="9" key="1">
    <citation type="submission" date="2025-08" db="UniProtKB">
        <authorList>
            <consortium name="RefSeq"/>
        </authorList>
    </citation>
    <scope>IDENTIFICATION</scope>
    <source>
        <strain evidence="9">Airmid</strain>
    </source>
</reference>
<evidence type="ECO:0000259" key="7">
    <source>
        <dbReference type="PROSITE" id="PS50052"/>
    </source>
</evidence>
<dbReference type="InterPro" id="IPR020590">
    <property type="entry name" value="Guanylate_kinase_CS"/>
</dbReference>
<dbReference type="InterPro" id="IPR008145">
    <property type="entry name" value="GK/Ca_channel_bsu"/>
</dbReference>